<name>A0A814M444_9BILA</name>
<protein>
    <recommendedName>
        <fullName evidence="18">Pax6</fullName>
    </recommendedName>
</protein>
<evidence type="ECO:0000256" key="11">
    <source>
        <dbReference type="RuleBase" id="RU000682"/>
    </source>
</evidence>
<dbReference type="InterPro" id="IPR017970">
    <property type="entry name" value="Homeobox_CS"/>
</dbReference>
<dbReference type="GO" id="GO:0000978">
    <property type="term" value="F:RNA polymerase II cis-regulatory region sequence-specific DNA binding"/>
    <property type="evidence" value="ECO:0007669"/>
    <property type="project" value="TreeGrafter"/>
</dbReference>
<dbReference type="Gene3D" id="1.10.10.60">
    <property type="entry name" value="Homeodomain-like"/>
    <property type="match status" value="1"/>
</dbReference>
<evidence type="ECO:0000256" key="7">
    <source>
        <dbReference type="ARBA" id="ARBA00023155"/>
    </source>
</evidence>
<gene>
    <name evidence="15" type="ORF">GPM918_LOCUS17399</name>
    <name evidence="16" type="ORF">SRO942_LOCUS17400</name>
</gene>
<dbReference type="GO" id="GO:0000981">
    <property type="term" value="F:DNA-binding transcription factor activity, RNA polymerase II-specific"/>
    <property type="evidence" value="ECO:0007669"/>
    <property type="project" value="InterPro"/>
</dbReference>
<dbReference type="OrthoDB" id="3225452at2759"/>
<dbReference type="Proteomes" id="UP000663829">
    <property type="component" value="Unassembled WGS sequence"/>
</dbReference>
<feature type="DNA-binding region" description="Homeobox" evidence="10">
    <location>
        <begin position="187"/>
        <end position="246"/>
    </location>
</feature>
<dbReference type="Pfam" id="PF00292">
    <property type="entry name" value="PAX"/>
    <property type="match status" value="1"/>
</dbReference>
<comment type="caution">
    <text evidence="15">The sequence shown here is derived from an EMBL/GenBank/DDBJ whole genome shotgun (WGS) entry which is preliminary data.</text>
</comment>
<evidence type="ECO:0000256" key="12">
    <source>
        <dbReference type="SAM" id="MobiDB-lite"/>
    </source>
</evidence>
<feature type="domain" description="Paired" evidence="14">
    <location>
        <begin position="1"/>
        <end position="105"/>
    </location>
</feature>
<dbReference type="SMART" id="SM00389">
    <property type="entry name" value="HOX"/>
    <property type="match status" value="1"/>
</dbReference>
<evidence type="ECO:0000313" key="16">
    <source>
        <dbReference type="EMBL" id="CAF3840374.1"/>
    </source>
</evidence>
<dbReference type="EMBL" id="CAJOBC010004777">
    <property type="protein sequence ID" value="CAF3840374.1"/>
    <property type="molecule type" value="Genomic_DNA"/>
</dbReference>
<keyword evidence="8" id="KW-0804">Transcription</keyword>
<proteinExistence type="inferred from homology"/>
<organism evidence="15 17">
    <name type="scientific">Didymodactylos carnosus</name>
    <dbReference type="NCBI Taxonomy" id="1234261"/>
    <lineage>
        <taxon>Eukaryota</taxon>
        <taxon>Metazoa</taxon>
        <taxon>Spiralia</taxon>
        <taxon>Gnathifera</taxon>
        <taxon>Rotifera</taxon>
        <taxon>Eurotatoria</taxon>
        <taxon>Bdelloidea</taxon>
        <taxon>Philodinida</taxon>
        <taxon>Philodinidae</taxon>
        <taxon>Didymodactylos</taxon>
    </lineage>
</organism>
<evidence type="ECO:0000256" key="1">
    <source>
        <dbReference type="ARBA" id="ARBA00004123"/>
    </source>
</evidence>
<dbReference type="SMART" id="SM00351">
    <property type="entry name" value="PAX"/>
    <property type="match status" value="1"/>
</dbReference>
<evidence type="ECO:0000256" key="6">
    <source>
        <dbReference type="ARBA" id="ARBA00023125"/>
    </source>
</evidence>
<keyword evidence="5" id="KW-0805">Transcription regulation</keyword>
<evidence type="ECO:0000256" key="4">
    <source>
        <dbReference type="ARBA" id="ARBA00022724"/>
    </source>
</evidence>
<reference evidence="15" key="1">
    <citation type="submission" date="2021-02" db="EMBL/GenBank/DDBJ databases">
        <authorList>
            <person name="Nowell W R."/>
        </authorList>
    </citation>
    <scope>NUCLEOTIDE SEQUENCE</scope>
</reference>
<evidence type="ECO:0000256" key="10">
    <source>
        <dbReference type="PROSITE-ProRule" id="PRU00108"/>
    </source>
</evidence>
<dbReference type="InterPro" id="IPR036388">
    <property type="entry name" value="WH-like_DNA-bd_sf"/>
</dbReference>
<dbReference type="InterPro" id="IPR009057">
    <property type="entry name" value="Homeodomain-like_sf"/>
</dbReference>
<dbReference type="PANTHER" id="PTHR45636">
    <property type="entry name" value="PAIRED BOX PROTEIN PAX-6-RELATED-RELATED"/>
    <property type="match status" value="1"/>
</dbReference>
<dbReference type="InterPro" id="IPR001523">
    <property type="entry name" value="Paired_dom"/>
</dbReference>
<evidence type="ECO:0000256" key="8">
    <source>
        <dbReference type="ARBA" id="ARBA00023163"/>
    </source>
</evidence>
<feature type="region of interest" description="Disordered" evidence="12">
    <location>
        <begin position="241"/>
        <end position="291"/>
    </location>
</feature>
<dbReference type="PROSITE" id="PS00027">
    <property type="entry name" value="HOMEOBOX_1"/>
    <property type="match status" value="1"/>
</dbReference>
<keyword evidence="17" id="KW-1185">Reference proteome</keyword>
<dbReference type="GO" id="GO:0005634">
    <property type="term" value="C:nucleus"/>
    <property type="evidence" value="ECO:0007669"/>
    <property type="project" value="UniProtKB-SubCell"/>
</dbReference>
<feature type="domain" description="Homeobox" evidence="13">
    <location>
        <begin position="185"/>
        <end position="245"/>
    </location>
</feature>
<dbReference type="Proteomes" id="UP000681722">
    <property type="component" value="Unassembled WGS sequence"/>
</dbReference>
<comment type="similarity">
    <text evidence="2">Belongs to the paired homeobox family.</text>
</comment>
<accession>A0A814M444</accession>
<keyword evidence="6 10" id="KW-0238">DNA-binding</keyword>
<dbReference type="FunFam" id="1.10.10.60:FF:000679">
    <property type="entry name" value="Homeobox protein aristaless"/>
    <property type="match status" value="1"/>
</dbReference>
<keyword evidence="9 10" id="KW-0539">Nucleus</keyword>
<dbReference type="InterPro" id="IPR043565">
    <property type="entry name" value="PAX_fam"/>
</dbReference>
<dbReference type="InterPro" id="IPR001356">
    <property type="entry name" value="HD"/>
</dbReference>
<comment type="subcellular location">
    <subcellularLocation>
        <location evidence="1 10 11">Nucleus</location>
    </subcellularLocation>
</comment>
<dbReference type="Gene3D" id="1.10.10.10">
    <property type="entry name" value="Winged helix-like DNA-binding domain superfamily/Winged helix DNA-binding domain"/>
    <property type="match status" value="2"/>
</dbReference>
<feature type="compositionally biased region" description="Polar residues" evidence="12">
    <location>
        <begin position="138"/>
        <end position="147"/>
    </location>
</feature>
<evidence type="ECO:0000313" key="17">
    <source>
        <dbReference type="Proteomes" id="UP000663829"/>
    </source>
</evidence>
<feature type="region of interest" description="Disordered" evidence="12">
    <location>
        <begin position="138"/>
        <end position="191"/>
    </location>
</feature>
<keyword evidence="7 10" id="KW-0371">Homeobox</keyword>
<evidence type="ECO:0000259" key="13">
    <source>
        <dbReference type="PROSITE" id="PS50071"/>
    </source>
</evidence>
<keyword evidence="3" id="KW-0217">Developmental protein</keyword>
<evidence type="ECO:0000259" key="14">
    <source>
        <dbReference type="PROSITE" id="PS51057"/>
    </source>
</evidence>
<evidence type="ECO:0008006" key="18">
    <source>
        <dbReference type="Google" id="ProtNLM"/>
    </source>
</evidence>
<evidence type="ECO:0000256" key="3">
    <source>
        <dbReference type="ARBA" id="ARBA00022473"/>
    </source>
</evidence>
<dbReference type="EMBL" id="CAJNOQ010004776">
    <property type="protein sequence ID" value="CAF1073521.1"/>
    <property type="molecule type" value="Genomic_DNA"/>
</dbReference>
<dbReference type="PROSITE" id="PS51057">
    <property type="entry name" value="PAIRED_2"/>
    <property type="match status" value="1"/>
</dbReference>
<evidence type="ECO:0000256" key="9">
    <source>
        <dbReference type="ARBA" id="ARBA00023242"/>
    </source>
</evidence>
<dbReference type="AlphaFoldDB" id="A0A814M444"/>
<evidence type="ECO:0000256" key="2">
    <source>
        <dbReference type="ARBA" id="ARBA00005733"/>
    </source>
</evidence>
<dbReference type="FunFam" id="1.10.10.10:FF:000003">
    <property type="entry name" value="Paired box protein Pax-6"/>
    <property type="match status" value="1"/>
</dbReference>
<dbReference type="PRINTS" id="PR00027">
    <property type="entry name" value="PAIREDBOX"/>
</dbReference>
<keyword evidence="4" id="KW-0563">Paired box</keyword>
<evidence type="ECO:0000313" key="15">
    <source>
        <dbReference type="EMBL" id="CAF1073521.1"/>
    </source>
</evidence>
<feature type="compositionally biased region" description="Polar residues" evidence="12">
    <location>
        <begin position="178"/>
        <end position="191"/>
    </location>
</feature>
<dbReference type="Pfam" id="PF00046">
    <property type="entry name" value="Homeodomain"/>
    <property type="match status" value="1"/>
</dbReference>
<feature type="compositionally biased region" description="Basic and acidic residues" evidence="12">
    <location>
        <begin position="148"/>
        <end position="158"/>
    </location>
</feature>
<evidence type="ECO:0000256" key="5">
    <source>
        <dbReference type="ARBA" id="ARBA00023015"/>
    </source>
</evidence>
<dbReference type="PANTHER" id="PTHR45636:SF41">
    <property type="entry name" value="PAIRED BOX PROTEIN PAX-6-RELATED"/>
    <property type="match status" value="1"/>
</dbReference>
<feature type="compositionally biased region" description="Polar residues" evidence="12">
    <location>
        <begin position="253"/>
        <end position="274"/>
    </location>
</feature>
<dbReference type="CDD" id="cd00086">
    <property type="entry name" value="homeodomain"/>
    <property type="match status" value="1"/>
</dbReference>
<dbReference type="PROSITE" id="PS50071">
    <property type="entry name" value="HOMEOBOX_2"/>
    <property type="match status" value="1"/>
</dbReference>
<dbReference type="SUPFAM" id="SSF46689">
    <property type="entry name" value="Homeodomain-like"/>
    <property type="match status" value="3"/>
</dbReference>
<sequence length="398" mass="45021">MYRIILEGHSGVNQLGGVFVNGISNGCVSKILGRFYETGSIKPRAIGGSKPRVATPDVVSKIAQIKGENPSIFAWEIRERLLNDGICTQDNLPSVSSINRVLRNLQSKSTDHYSKELHYDRQCLINPPLWSMVNNTQPWQQQSTSSIRTKDKKSDDSIGIKFSDPMQVQNDGEDSDNEYITSQKQKTQRNRTAFTQNQISALEKEFEHTHYPDVYVRERLAKHISLPENRIQVWFSNRRAKWRREEKARNQRRNVNASESNPVSNPGSTITTDHSTPPSSLNQTPPPPYTIENTNEVLNPYLNSTLTVGASPSSKCFTYPSMPSSYDCSSSSYPCILPGASCYEDLSFPTPPYSRPTYQDYNHLSSNVMSQSSFIHSQIPLSTPVRSNNQNPTFWNRF</sequence>